<dbReference type="AlphaFoldDB" id="A0A075I3Y8"/>
<dbReference type="EMBL" id="KF901171">
    <property type="protein sequence ID" value="AIF20648.1"/>
    <property type="molecule type" value="Genomic_DNA"/>
</dbReference>
<keyword evidence="1" id="KW-0812">Transmembrane</keyword>
<dbReference type="Pfam" id="PF13559">
    <property type="entry name" value="DUF4129"/>
    <property type="match status" value="1"/>
</dbReference>
<proteinExistence type="predicted"/>
<feature type="transmembrane region" description="Helical" evidence="1">
    <location>
        <begin position="232"/>
        <end position="255"/>
    </location>
</feature>
<organism evidence="3">
    <name type="scientific">uncultured marine group II/III euryarchaeote KM3_91_B08</name>
    <dbReference type="NCBI Taxonomy" id="1456541"/>
    <lineage>
        <taxon>Archaea</taxon>
        <taxon>Methanobacteriati</taxon>
        <taxon>Methanobacteriota</taxon>
        <taxon>environmental samples</taxon>
    </lineage>
</organism>
<protein>
    <recommendedName>
        <fullName evidence="2">Protein-glutamine gamma-glutamyltransferase-like C-terminal domain-containing protein</fullName>
    </recommendedName>
</protein>
<feature type="domain" description="Protein-glutamine gamma-glutamyltransferase-like C-terminal" evidence="2">
    <location>
        <begin position="291"/>
        <end position="359"/>
    </location>
</feature>
<accession>A0A075I3Y8</accession>
<keyword evidence="1" id="KW-0472">Membrane</keyword>
<reference evidence="3" key="1">
    <citation type="journal article" date="2014" name="Genome Biol. Evol.">
        <title>Pangenome evidence for extensive interdomain horizontal transfer affecting lineage core and shell genes in uncultured planktonic thaumarchaeota and euryarchaeota.</title>
        <authorList>
            <person name="Deschamps P."/>
            <person name="Zivanovic Y."/>
            <person name="Moreira D."/>
            <person name="Rodriguez-Valera F."/>
            <person name="Lopez-Garcia P."/>
        </authorList>
    </citation>
    <scope>NUCLEOTIDE SEQUENCE</scope>
</reference>
<keyword evidence="1" id="KW-1133">Transmembrane helix</keyword>
<evidence type="ECO:0000259" key="2">
    <source>
        <dbReference type="Pfam" id="PF13559"/>
    </source>
</evidence>
<dbReference type="InterPro" id="IPR025403">
    <property type="entry name" value="TgpA-like_C"/>
</dbReference>
<name>A0A075I3Y8_9EURY</name>
<evidence type="ECO:0000313" key="3">
    <source>
        <dbReference type="EMBL" id="AIF20648.1"/>
    </source>
</evidence>
<evidence type="ECO:0000256" key="1">
    <source>
        <dbReference type="SAM" id="Phobius"/>
    </source>
</evidence>
<sequence>MFSNNLDIIRGDPFAKIRLQGRILEIGGESNVMSNMTISLHWDDLILPLSGNPWDDDGTEHFGLATNAIHSMPPGPLTLTVRVEPDGSRYLNGATVEVEVEILISVAYRFNPESLFVAEDQRRLSGSINVTALDTGQVVPDFPISAYLVNGSCVNKDSPHFAVVGLTDQNGLFTYQFESFTGLPSFHNQTFWGGLRVCFATDSEFVDPINKTWPPMFRDGLDVEYEQQSGKAFGFSTILLAALLTLALLIGAAMLMRRRKQAAIDELAGVFSYTAELLAAGDEVREAIFNCYESLCQILMRRGFLRRDFETVREFELAIRNALPISEQALIALDRIFEEARYSSHVLGEPHRQNAQMALSTVLQEIDELQEVPERDSYVVDDGIR</sequence>